<name>A0ABU7PJG7_9ACTN</name>
<feature type="compositionally biased region" description="Basic and acidic residues" evidence="7">
    <location>
        <begin position="1"/>
        <end position="15"/>
    </location>
</feature>
<keyword evidence="4 8" id="KW-0812">Transmembrane</keyword>
<feature type="region of interest" description="Disordered" evidence="7">
    <location>
        <begin position="1"/>
        <end position="29"/>
    </location>
</feature>
<accession>A0ABU7PJG7</accession>
<feature type="transmembrane region" description="Helical" evidence="8">
    <location>
        <begin position="345"/>
        <end position="378"/>
    </location>
</feature>
<dbReference type="InterPro" id="IPR036259">
    <property type="entry name" value="MFS_trans_sf"/>
</dbReference>
<gene>
    <name evidence="9" type="ORF">V2S66_25980</name>
</gene>
<keyword evidence="5 8" id="KW-1133">Transmembrane helix</keyword>
<dbReference type="Proteomes" id="UP001344658">
    <property type="component" value="Unassembled WGS sequence"/>
</dbReference>
<feature type="transmembrane region" description="Helical" evidence="8">
    <location>
        <begin position="54"/>
        <end position="74"/>
    </location>
</feature>
<evidence type="ECO:0000256" key="2">
    <source>
        <dbReference type="ARBA" id="ARBA00022448"/>
    </source>
</evidence>
<dbReference type="RefSeq" id="WP_330798989.1">
    <property type="nucleotide sequence ID" value="NZ_JAZEWV010000028.1"/>
</dbReference>
<feature type="transmembrane region" description="Helical" evidence="8">
    <location>
        <begin position="423"/>
        <end position="449"/>
    </location>
</feature>
<feature type="transmembrane region" description="Helical" evidence="8">
    <location>
        <begin position="274"/>
        <end position="299"/>
    </location>
</feature>
<evidence type="ECO:0000256" key="1">
    <source>
        <dbReference type="ARBA" id="ARBA00004651"/>
    </source>
</evidence>
<evidence type="ECO:0000256" key="4">
    <source>
        <dbReference type="ARBA" id="ARBA00022692"/>
    </source>
</evidence>
<protein>
    <submittedName>
        <fullName evidence="9">MFS transporter</fullName>
    </submittedName>
</protein>
<dbReference type="SUPFAM" id="SSF103473">
    <property type="entry name" value="MFS general substrate transporter"/>
    <property type="match status" value="1"/>
</dbReference>
<proteinExistence type="predicted"/>
<keyword evidence="10" id="KW-1185">Reference proteome</keyword>
<evidence type="ECO:0000256" key="8">
    <source>
        <dbReference type="SAM" id="Phobius"/>
    </source>
</evidence>
<feature type="transmembrane region" description="Helical" evidence="8">
    <location>
        <begin position="80"/>
        <end position="100"/>
    </location>
</feature>
<evidence type="ECO:0000256" key="6">
    <source>
        <dbReference type="ARBA" id="ARBA00023136"/>
    </source>
</evidence>
<dbReference type="EMBL" id="JAZEWV010000028">
    <property type="protein sequence ID" value="MEE4545404.1"/>
    <property type="molecule type" value="Genomic_DNA"/>
</dbReference>
<reference evidence="9 10" key="1">
    <citation type="submission" date="2023-12" db="EMBL/GenBank/DDBJ databases">
        <title>Streptomyces sp. V4-01.</title>
        <authorList>
            <person name="Somphong A."/>
            <person name="Phongsopitanun W."/>
        </authorList>
    </citation>
    <scope>NUCLEOTIDE SEQUENCE [LARGE SCALE GENOMIC DNA]</scope>
    <source>
        <strain evidence="9 10">V4-01</strain>
    </source>
</reference>
<evidence type="ECO:0000313" key="9">
    <source>
        <dbReference type="EMBL" id="MEE4545404.1"/>
    </source>
</evidence>
<dbReference type="Pfam" id="PF07690">
    <property type="entry name" value="MFS_1"/>
    <property type="match status" value="1"/>
</dbReference>
<dbReference type="PANTHER" id="PTHR23517">
    <property type="entry name" value="RESISTANCE PROTEIN MDTM, PUTATIVE-RELATED-RELATED"/>
    <property type="match status" value="1"/>
</dbReference>
<dbReference type="InterPro" id="IPR050171">
    <property type="entry name" value="MFS_Transporters"/>
</dbReference>
<evidence type="ECO:0000256" key="7">
    <source>
        <dbReference type="SAM" id="MobiDB-lite"/>
    </source>
</evidence>
<evidence type="ECO:0000313" key="10">
    <source>
        <dbReference type="Proteomes" id="UP001344658"/>
    </source>
</evidence>
<dbReference type="PANTHER" id="PTHR23517:SF2">
    <property type="entry name" value="MULTIDRUG RESISTANCE PROTEIN MDTH"/>
    <property type="match status" value="1"/>
</dbReference>
<organism evidence="9 10">
    <name type="scientific">Actinacidiphila polyblastidii</name>
    <dbReference type="NCBI Taxonomy" id="3110430"/>
    <lineage>
        <taxon>Bacteria</taxon>
        <taxon>Bacillati</taxon>
        <taxon>Actinomycetota</taxon>
        <taxon>Actinomycetes</taxon>
        <taxon>Kitasatosporales</taxon>
        <taxon>Streptomycetaceae</taxon>
        <taxon>Actinacidiphila</taxon>
    </lineage>
</organism>
<dbReference type="InterPro" id="IPR011701">
    <property type="entry name" value="MFS"/>
</dbReference>
<feature type="transmembrane region" description="Helical" evidence="8">
    <location>
        <begin position="121"/>
        <end position="142"/>
    </location>
</feature>
<keyword evidence="3" id="KW-1003">Cell membrane</keyword>
<feature type="transmembrane region" description="Helical" evidence="8">
    <location>
        <begin position="194"/>
        <end position="215"/>
    </location>
</feature>
<feature type="compositionally biased region" description="Low complexity" evidence="7">
    <location>
        <begin position="19"/>
        <end position="29"/>
    </location>
</feature>
<sequence length="480" mass="49682">MKRTHDGRPTERRQDIGGPRPRWSSRFSPRTALAGIPGGADGRRMLWINLVDKIGSGLWVSVTALYFVLVGGLSTGATGLLLGIGGVFGIAGAPIAGILADRLPLTRVLLAVQIARGVSSFLMLFAHGFWPLLPLVAIGSFGERSAAVLTKLFAARVAGPNRAHYQAVQRTIVNVGYTIGGLAASAALAFGSTAVYRVLLLGDGLSFVLVAILVARCAEPASAGRTVATHQPGAPTAVAPGAAPAAHAAHTALAGPPGHAAAGVANSPWRDRGYLGYAALDSVMFLYGCALSVGLPLWIITRTTAPHGLAAAVFVVNTVIVVFCQVRLSRHGRTPRIAADALRRVALWFLLCGVTAALAVVDAPWAATLAVVGCAVALTVVEMIQSAISWELSVSLAPDHAQGSYVGVHGLAQSTARCVGPLLMTWAVLAGGPLGWIVFGAVLAAAALLQRHLVLRRLAERAPRLPEPSLSVAAVTVSEY</sequence>
<comment type="caution">
    <text evidence="9">The sequence shown here is derived from an EMBL/GenBank/DDBJ whole genome shotgun (WGS) entry which is preliminary data.</text>
</comment>
<keyword evidence="6 8" id="KW-0472">Membrane</keyword>
<evidence type="ECO:0000256" key="3">
    <source>
        <dbReference type="ARBA" id="ARBA00022475"/>
    </source>
</evidence>
<comment type="subcellular location">
    <subcellularLocation>
        <location evidence="1">Cell membrane</location>
        <topology evidence="1">Multi-pass membrane protein</topology>
    </subcellularLocation>
</comment>
<feature type="transmembrane region" description="Helical" evidence="8">
    <location>
        <begin position="305"/>
        <end position="324"/>
    </location>
</feature>
<keyword evidence="2" id="KW-0813">Transport</keyword>
<dbReference type="Gene3D" id="1.20.1250.20">
    <property type="entry name" value="MFS general substrate transporter like domains"/>
    <property type="match status" value="1"/>
</dbReference>
<evidence type="ECO:0000256" key="5">
    <source>
        <dbReference type="ARBA" id="ARBA00022989"/>
    </source>
</evidence>